<dbReference type="HOGENOM" id="CLU_044071_1_0_0"/>
<evidence type="ECO:0000256" key="8">
    <source>
        <dbReference type="SAM" id="Phobius"/>
    </source>
</evidence>
<name>Q01UX6_SOLUE</name>
<dbReference type="OrthoDB" id="9810850at2"/>
<dbReference type="Pfam" id="PF00510">
    <property type="entry name" value="COX3"/>
    <property type="match status" value="1"/>
</dbReference>
<evidence type="ECO:0000259" key="9">
    <source>
        <dbReference type="PROSITE" id="PS50253"/>
    </source>
</evidence>
<feature type="transmembrane region" description="Helical" evidence="8">
    <location>
        <begin position="101"/>
        <end position="120"/>
    </location>
</feature>
<dbReference type="PANTHER" id="PTHR11403:SF2">
    <property type="entry name" value="CYTOCHROME BO(3) UBIQUINOL OXIDASE SUBUNIT 3"/>
    <property type="match status" value="1"/>
</dbReference>
<evidence type="ECO:0000256" key="6">
    <source>
        <dbReference type="ARBA" id="ARBA00023136"/>
    </source>
</evidence>
<dbReference type="KEGG" id="sus:Acid_5592"/>
<dbReference type="EMBL" id="CP000473">
    <property type="protein sequence ID" value="ABJ86539.1"/>
    <property type="molecule type" value="Genomic_DNA"/>
</dbReference>
<keyword evidence="3" id="KW-1003">Cell membrane</keyword>
<feature type="domain" description="Heme-copper oxidase subunit III family profile" evidence="9">
    <location>
        <begin position="1"/>
        <end position="208"/>
    </location>
</feature>
<dbReference type="FunCoup" id="Q01UX6">
    <property type="interactions" value="259"/>
</dbReference>
<dbReference type="SUPFAM" id="SSF81452">
    <property type="entry name" value="Cytochrome c oxidase subunit III-like"/>
    <property type="match status" value="1"/>
</dbReference>
<evidence type="ECO:0000256" key="3">
    <source>
        <dbReference type="ARBA" id="ARBA00022475"/>
    </source>
</evidence>
<dbReference type="InterPro" id="IPR000298">
    <property type="entry name" value="Cyt_c_oxidase-like_su3"/>
</dbReference>
<proteinExistence type="inferred from homology"/>
<accession>Q01UX6</accession>
<dbReference type="InterPro" id="IPR013833">
    <property type="entry name" value="Cyt_c_oxidase_su3_a-hlx"/>
</dbReference>
<dbReference type="InterPro" id="IPR024791">
    <property type="entry name" value="Cyt_c/ubiquinol_Oxase_su3"/>
</dbReference>
<evidence type="ECO:0000256" key="2">
    <source>
        <dbReference type="ARBA" id="ARBA00010581"/>
    </source>
</evidence>
<evidence type="ECO:0000256" key="1">
    <source>
        <dbReference type="ARBA" id="ARBA00004651"/>
    </source>
</evidence>
<evidence type="ECO:0000256" key="7">
    <source>
        <dbReference type="RuleBase" id="RU003376"/>
    </source>
</evidence>
<dbReference type="InParanoid" id="Q01UX6"/>
<feature type="transmembrane region" description="Helical" evidence="8">
    <location>
        <begin position="140"/>
        <end position="167"/>
    </location>
</feature>
<dbReference type="GO" id="GO:0005886">
    <property type="term" value="C:plasma membrane"/>
    <property type="evidence" value="ECO:0007669"/>
    <property type="project" value="UniProtKB-SubCell"/>
</dbReference>
<dbReference type="GO" id="GO:0019646">
    <property type="term" value="P:aerobic electron transport chain"/>
    <property type="evidence" value="ECO:0007669"/>
    <property type="project" value="InterPro"/>
</dbReference>
<feature type="transmembrane region" description="Helical" evidence="8">
    <location>
        <begin position="28"/>
        <end position="48"/>
    </location>
</feature>
<comment type="similarity">
    <text evidence="2 7">Belongs to the cytochrome c oxidase subunit 3 family.</text>
</comment>
<comment type="subcellular location">
    <subcellularLocation>
        <location evidence="1 7">Cell membrane</location>
        <topology evidence="1 7">Multi-pass membrane protein</topology>
    </subcellularLocation>
</comment>
<keyword evidence="5 8" id="KW-1133">Transmembrane helix</keyword>
<evidence type="ECO:0000313" key="10">
    <source>
        <dbReference type="EMBL" id="ABJ86539.1"/>
    </source>
</evidence>
<dbReference type="Gene3D" id="1.20.120.80">
    <property type="entry name" value="Cytochrome c oxidase, subunit III, four-helix bundle"/>
    <property type="match status" value="1"/>
</dbReference>
<dbReference type="GO" id="GO:0004129">
    <property type="term" value="F:cytochrome-c oxidase activity"/>
    <property type="evidence" value="ECO:0007669"/>
    <property type="project" value="InterPro"/>
</dbReference>
<dbReference type="PROSITE" id="PS50253">
    <property type="entry name" value="COX3"/>
    <property type="match status" value="1"/>
</dbReference>
<reference evidence="10" key="1">
    <citation type="submission" date="2006-10" db="EMBL/GenBank/DDBJ databases">
        <title>Complete sequence of Solibacter usitatus Ellin6076.</title>
        <authorList>
            <consortium name="US DOE Joint Genome Institute"/>
            <person name="Copeland A."/>
            <person name="Lucas S."/>
            <person name="Lapidus A."/>
            <person name="Barry K."/>
            <person name="Detter J.C."/>
            <person name="Glavina del Rio T."/>
            <person name="Hammon N."/>
            <person name="Israni S."/>
            <person name="Dalin E."/>
            <person name="Tice H."/>
            <person name="Pitluck S."/>
            <person name="Thompson L.S."/>
            <person name="Brettin T."/>
            <person name="Bruce D."/>
            <person name="Han C."/>
            <person name="Tapia R."/>
            <person name="Gilna P."/>
            <person name="Schmutz J."/>
            <person name="Larimer F."/>
            <person name="Land M."/>
            <person name="Hauser L."/>
            <person name="Kyrpides N."/>
            <person name="Mikhailova N."/>
            <person name="Janssen P.H."/>
            <person name="Kuske C.R."/>
            <person name="Richardson P."/>
        </authorList>
    </citation>
    <scope>NUCLEOTIDE SEQUENCE</scope>
    <source>
        <strain evidence="10">Ellin6076</strain>
    </source>
</reference>
<dbReference type="eggNOG" id="COG1845">
    <property type="taxonomic scope" value="Bacteria"/>
</dbReference>
<dbReference type="STRING" id="234267.Acid_5592"/>
<dbReference type="PANTHER" id="PTHR11403">
    <property type="entry name" value="CYTOCHROME C OXIDASE SUBUNIT III"/>
    <property type="match status" value="1"/>
</dbReference>
<feature type="transmembrane region" description="Helical" evidence="8">
    <location>
        <begin position="187"/>
        <end position="207"/>
    </location>
</feature>
<organism evidence="10">
    <name type="scientific">Solibacter usitatus (strain Ellin6076)</name>
    <dbReference type="NCBI Taxonomy" id="234267"/>
    <lineage>
        <taxon>Bacteria</taxon>
        <taxon>Pseudomonadati</taxon>
        <taxon>Acidobacteriota</taxon>
        <taxon>Terriglobia</taxon>
        <taxon>Bryobacterales</taxon>
        <taxon>Solibacteraceae</taxon>
        <taxon>Candidatus Solibacter</taxon>
    </lineage>
</organism>
<protein>
    <submittedName>
        <fullName evidence="10">Cytochrome c oxidase, subunit III</fullName>
    </submittedName>
</protein>
<evidence type="ECO:0000256" key="4">
    <source>
        <dbReference type="ARBA" id="ARBA00022692"/>
    </source>
</evidence>
<gene>
    <name evidence="10" type="ordered locus">Acid_5592</name>
</gene>
<dbReference type="AlphaFoldDB" id="Q01UX6"/>
<feature type="transmembrane region" description="Helical" evidence="8">
    <location>
        <begin position="68"/>
        <end position="89"/>
    </location>
</feature>
<keyword evidence="4 7" id="KW-0812">Transmembrane</keyword>
<dbReference type="InterPro" id="IPR035973">
    <property type="entry name" value="Cyt_c_oxidase_su3-like_sf"/>
</dbReference>
<sequence length="210" mass="23170">MSTQAAAPTSTSHWGGGHSPYATNSKKFGMWLFIISDALTFSALLFAYTYSRVSNPDWPTPFHFNPSIIFSSVMTFALLTSSLTMVMAVHSMNLGNRKAAARWILATMAAGATFVGLHLTEWLNLINNEHVTPAGNPWGVPLFGATFFGITGLHMTHVIIGIIYLGIICQAVMRGKFKAEDVEVAGLYWHFVDLVWMFVFPLVYLMSAKI</sequence>
<evidence type="ECO:0000256" key="5">
    <source>
        <dbReference type="ARBA" id="ARBA00022989"/>
    </source>
</evidence>
<keyword evidence="6 8" id="KW-0472">Membrane</keyword>